<evidence type="ECO:0000256" key="2">
    <source>
        <dbReference type="SAM" id="MobiDB-lite"/>
    </source>
</evidence>
<reference evidence="4" key="1">
    <citation type="journal article" date="2013" name="Science">
        <title>The Amborella genome and the evolution of flowering plants.</title>
        <authorList>
            <consortium name="Amborella Genome Project"/>
        </authorList>
    </citation>
    <scope>NUCLEOTIDE SEQUENCE [LARGE SCALE GENOMIC DNA]</scope>
</reference>
<protein>
    <submittedName>
        <fullName evidence="3">Uncharacterized protein</fullName>
    </submittedName>
</protein>
<proteinExistence type="predicted"/>
<dbReference type="PANTHER" id="PTHR36790">
    <property type="entry name" value="MYELIN TRANSCRIPTION FACTOR"/>
    <property type="match status" value="1"/>
</dbReference>
<evidence type="ECO:0000313" key="3">
    <source>
        <dbReference type="EMBL" id="ERN04196.1"/>
    </source>
</evidence>
<evidence type="ECO:0000256" key="1">
    <source>
        <dbReference type="SAM" id="Coils"/>
    </source>
</evidence>
<evidence type="ECO:0000313" key="4">
    <source>
        <dbReference type="Proteomes" id="UP000017836"/>
    </source>
</evidence>
<dbReference type="Gramene" id="ERN04196">
    <property type="protein sequence ID" value="ERN04196"/>
    <property type="gene ID" value="AMTR_s00077p00115320"/>
</dbReference>
<gene>
    <name evidence="3" type="ORF">AMTR_s00077p00115320</name>
</gene>
<feature type="coiled-coil region" evidence="1">
    <location>
        <begin position="124"/>
        <end position="158"/>
    </location>
</feature>
<dbReference type="EMBL" id="KI394293">
    <property type="protein sequence ID" value="ERN04196.1"/>
    <property type="molecule type" value="Genomic_DNA"/>
</dbReference>
<name>W1P9D3_AMBTC</name>
<dbReference type="PANTHER" id="PTHR36790:SF1">
    <property type="entry name" value="MYELIN TRANSCRIPTION FACTOR"/>
    <property type="match status" value="1"/>
</dbReference>
<feature type="region of interest" description="Disordered" evidence="2">
    <location>
        <begin position="1"/>
        <end position="24"/>
    </location>
</feature>
<keyword evidence="1" id="KW-0175">Coiled coil</keyword>
<organism evidence="3 4">
    <name type="scientific">Amborella trichopoda</name>
    <dbReference type="NCBI Taxonomy" id="13333"/>
    <lineage>
        <taxon>Eukaryota</taxon>
        <taxon>Viridiplantae</taxon>
        <taxon>Streptophyta</taxon>
        <taxon>Embryophyta</taxon>
        <taxon>Tracheophyta</taxon>
        <taxon>Spermatophyta</taxon>
        <taxon>Magnoliopsida</taxon>
        <taxon>Amborellales</taxon>
        <taxon>Amborellaceae</taxon>
        <taxon>Amborella</taxon>
    </lineage>
</organism>
<dbReference type="AlphaFoldDB" id="W1P9D3"/>
<keyword evidence="4" id="KW-1185">Reference proteome</keyword>
<dbReference type="HOGENOM" id="CLU_1083133_0_0_1"/>
<accession>W1P9D3</accession>
<sequence length="257" mass="28979">MASIGIKPVTPESRRKPLQPRNTQVNLTPIIAGKQNGDHRPRSATEVFQIVWDKENRLVGGSAVDKKFDESTVGICPKTKSQGERDGNIFSGKGTDGIASLGIRGKENCQIDSKKLGASLAEELEAIREKMVRLSLERERTEELLRERELVLERKREEMDERVRFQEKAETEVKRLQILKQLRSLVNNFPLDSLREIEQQKKSNNQAPLQVKVEESLEEKKKEISENESAEAGKFIGASFFDGVLASSCCSMLIVEQ</sequence>
<dbReference type="eggNOG" id="ENOG502S390">
    <property type="taxonomic scope" value="Eukaryota"/>
</dbReference>
<dbReference type="Proteomes" id="UP000017836">
    <property type="component" value="Unassembled WGS sequence"/>
</dbReference>